<dbReference type="SUPFAM" id="SSF53271">
    <property type="entry name" value="PRTase-like"/>
    <property type="match status" value="1"/>
</dbReference>
<dbReference type="Gene3D" id="3.30.1310.20">
    <property type="entry name" value="PRTase-like"/>
    <property type="match status" value="1"/>
</dbReference>
<reference evidence="3" key="1">
    <citation type="journal article" date="2011" name="Proc. Natl. Acad. Sci. U.S.A.">
        <title>Genomic insights into the physiology and ecology of the marine filamentous cyanobacterium Lyngbya majuscula.</title>
        <authorList>
            <person name="Jones A.C."/>
            <person name="Monroe E.A."/>
            <person name="Podell S."/>
            <person name="Hess W.R."/>
            <person name="Klages S."/>
            <person name="Esquenazi E."/>
            <person name="Niessen S."/>
            <person name="Hoover H."/>
            <person name="Rothmann M."/>
            <person name="Lasken R.S."/>
            <person name="Yates J.R.III."/>
            <person name="Reinhardt R."/>
            <person name="Kube M."/>
            <person name="Burkart M.D."/>
            <person name="Allen E.E."/>
            <person name="Dorrestein P.C."/>
            <person name="Gerwick W.H."/>
            <person name="Gerwick L."/>
        </authorList>
    </citation>
    <scope>NUCLEOTIDE SEQUENCE [LARGE SCALE GENOMIC DNA]</scope>
    <source>
        <strain evidence="3">3L</strain>
    </source>
</reference>
<gene>
    <name evidence="2" type="ORF">LYNGBM3L_35340</name>
</gene>
<dbReference type="eggNOG" id="COG1926">
    <property type="taxonomic scope" value="Bacteria"/>
</dbReference>
<dbReference type="GO" id="GO:0016757">
    <property type="term" value="F:glycosyltransferase activity"/>
    <property type="evidence" value="ECO:0007669"/>
    <property type="project" value="UniProtKB-KW"/>
</dbReference>
<evidence type="ECO:0000313" key="2">
    <source>
        <dbReference type="EMBL" id="EGJ31681.1"/>
    </source>
</evidence>
<dbReference type="HOGENOM" id="CLU_083583_0_0_3"/>
<evidence type="ECO:0000259" key="1">
    <source>
        <dbReference type="Pfam" id="PF00156"/>
    </source>
</evidence>
<dbReference type="Pfam" id="PF00156">
    <property type="entry name" value="Pribosyltran"/>
    <property type="match status" value="1"/>
</dbReference>
<sequence>MPEEAMYTAPLFSDRADAGEQLAQALIPLVSRLHATGIDATPIVYALPRGGIPVAAPVAQALDCPLDIVVAKKIATVSNPELAIGAVTSSGVVLWSGQRRWPNKNAQWREILLAQAQEKAQAQLAQLQPGCPKTNPTGALALLVDDGIATGMTIAAATEAVKAHNPAQVWICTPVAPGGLIKWLSKWCDRMVILQTPEPFLSVSRFYLNFPQVQTEEALSDLQQHNNKHNYIIISESSVNASLEH</sequence>
<protein>
    <submittedName>
        <fullName evidence="2">Putative phosphoribosyltransferase</fullName>
    </submittedName>
</protein>
<proteinExistence type="predicted"/>
<keyword evidence="3" id="KW-1185">Reference proteome</keyword>
<accession>F4XUN5</accession>
<keyword evidence="2" id="KW-0808">Transferase</keyword>
<evidence type="ECO:0000313" key="3">
    <source>
        <dbReference type="Proteomes" id="UP000003959"/>
    </source>
</evidence>
<organism evidence="2 3">
    <name type="scientific">Moorena producens 3L</name>
    <dbReference type="NCBI Taxonomy" id="489825"/>
    <lineage>
        <taxon>Bacteria</taxon>
        <taxon>Bacillati</taxon>
        <taxon>Cyanobacteriota</taxon>
        <taxon>Cyanophyceae</taxon>
        <taxon>Coleofasciculales</taxon>
        <taxon>Coleofasciculaceae</taxon>
        <taxon>Moorena</taxon>
    </lineage>
</organism>
<dbReference type="InterPro" id="IPR029057">
    <property type="entry name" value="PRTase-like"/>
</dbReference>
<dbReference type="Proteomes" id="UP000003959">
    <property type="component" value="Unassembled WGS sequence"/>
</dbReference>
<dbReference type="AlphaFoldDB" id="F4XUN5"/>
<keyword evidence="2" id="KW-0328">Glycosyltransferase</keyword>
<feature type="domain" description="Phosphoribosyltransferase" evidence="1">
    <location>
        <begin position="20"/>
        <end position="192"/>
    </location>
</feature>
<dbReference type="EMBL" id="GL890933">
    <property type="protein sequence ID" value="EGJ31681.1"/>
    <property type="molecule type" value="Genomic_DNA"/>
</dbReference>
<name>F4XUN5_9CYAN</name>
<dbReference type="CDD" id="cd06223">
    <property type="entry name" value="PRTases_typeI"/>
    <property type="match status" value="1"/>
</dbReference>
<dbReference type="Gene3D" id="3.40.50.2020">
    <property type="match status" value="1"/>
</dbReference>
<dbReference type="InterPro" id="IPR000836">
    <property type="entry name" value="PRTase_dom"/>
</dbReference>